<name>U4LAL5_PYROM</name>
<dbReference type="PANTHER" id="PTHR36223:SF1">
    <property type="entry name" value="TRANSCRIPTION ELONGATION FACTOR EAF N-TERMINAL DOMAIN-CONTAINING PROTEIN"/>
    <property type="match status" value="1"/>
</dbReference>
<evidence type="ECO:0000313" key="4">
    <source>
        <dbReference type="Proteomes" id="UP000018144"/>
    </source>
</evidence>
<feature type="region of interest" description="Disordered" evidence="1">
    <location>
        <begin position="255"/>
        <end position="289"/>
    </location>
</feature>
<dbReference type="eggNOG" id="ENOG502SDAX">
    <property type="taxonomic scope" value="Eukaryota"/>
</dbReference>
<dbReference type="Pfam" id="PF25534">
    <property type="entry name" value="DUF7918"/>
    <property type="match status" value="1"/>
</dbReference>
<dbReference type="AlphaFoldDB" id="U4LAL5"/>
<keyword evidence="4" id="KW-1185">Reference proteome</keyword>
<evidence type="ECO:0000259" key="2">
    <source>
        <dbReference type="Pfam" id="PF25534"/>
    </source>
</evidence>
<dbReference type="STRING" id="1076935.U4LAL5"/>
<dbReference type="EMBL" id="HF936318">
    <property type="protein sequence ID" value="CCX16156.1"/>
    <property type="molecule type" value="Genomic_DNA"/>
</dbReference>
<gene>
    <name evidence="3" type="ORF">PCON_02687</name>
</gene>
<evidence type="ECO:0000313" key="3">
    <source>
        <dbReference type="EMBL" id="CCX16156.1"/>
    </source>
</evidence>
<feature type="compositionally biased region" description="Basic and acidic residues" evidence="1">
    <location>
        <begin position="383"/>
        <end position="399"/>
    </location>
</feature>
<proteinExistence type="predicted"/>
<protein>
    <recommendedName>
        <fullName evidence="2">DUF7918 domain-containing protein</fullName>
    </recommendedName>
</protein>
<sequence length="399" mass="44283">MPTINGVTASIGTHDGPLEEFEVDEFPGGVSCFITAHSGRQFWLNYSIEKPISAQGFSVEFHVDGHRVDTQFPLATKGEGPPSVGPMKSSITSQYGKDDAGNVYRRDVFFTLLDKEKGKDIGSKNALGATGTIECKVYRAEKLGEWPGAITPESITPGSHGGSLKKRGISHTVRLGASMPANKTVRYTFRNLDPEDEPFAYFRFYYRSQKFMQRTRIAHWPSLSRPSSPVPRPISRTLTRKSSLYQSISRGKKYLEEKLSSTRPSEDNAGGNARLGAETTRPETAPPLSVSHVPAYIEEQLQRLEQALGMPENAPEKSEQIQAVRSKLEQLKQTPVVQMHDERRQEPEPSETIREETPSEHAVSPISDGKSLDIMGDSQSKQPESKQPDSKQPESKQPE</sequence>
<dbReference type="OrthoDB" id="3364132at2759"/>
<dbReference type="InterPro" id="IPR057678">
    <property type="entry name" value="DUF7918"/>
</dbReference>
<reference evidence="3 4" key="1">
    <citation type="journal article" date="2013" name="PLoS Genet.">
        <title>The genome and development-dependent transcriptomes of Pyronema confluens: a window into fungal evolution.</title>
        <authorList>
            <person name="Traeger S."/>
            <person name="Altegoer F."/>
            <person name="Freitag M."/>
            <person name="Gabaldon T."/>
            <person name="Kempken F."/>
            <person name="Kumar A."/>
            <person name="Marcet-Houben M."/>
            <person name="Poggeler S."/>
            <person name="Stajich J.E."/>
            <person name="Nowrousian M."/>
        </authorList>
    </citation>
    <scope>NUCLEOTIDE SEQUENCE [LARGE SCALE GENOMIC DNA]</scope>
    <source>
        <strain evidence="4">CBS 100304</strain>
        <tissue evidence="3">Vegetative mycelium</tissue>
    </source>
</reference>
<evidence type="ECO:0000256" key="1">
    <source>
        <dbReference type="SAM" id="MobiDB-lite"/>
    </source>
</evidence>
<accession>U4LAL5</accession>
<organism evidence="3 4">
    <name type="scientific">Pyronema omphalodes (strain CBS 100304)</name>
    <name type="common">Pyronema confluens</name>
    <dbReference type="NCBI Taxonomy" id="1076935"/>
    <lineage>
        <taxon>Eukaryota</taxon>
        <taxon>Fungi</taxon>
        <taxon>Dikarya</taxon>
        <taxon>Ascomycota</taxon>
        <taxon>Pezizomycotina</taxon>
        <taxon>Pezizomycetes</taxon>
        <taxon>Pezizales</taxon>
        <taxon>Pyronemataceae</taxon>
        <taxon>Pyronema</taxon>
    </lineage>
</organism>
<dbReference type="PANTHER" id="PTHR36223">
    <property type="entry name" value="BETA-LACTAMASE-TYPE TRANSPEPTIDASE FOLD DOMAIN CONTAINING PROTEIN"/>
    <property type="match status" value="1"/>
</dbReference>
<feature type="domain" description="DUF7918" evidence="2">
    <location>
        <begin position="6"/>
        <end position="217"/>
    </location>
</feature>
<dbReference type="Proteomes" id="UP000018144">
    <property type="component" value="Unassembled WGS sequence"/>
</dbReference>
<feature type="compositionally biased region" description="Basic and acidic residues" evidence="1">
    <location>
        <begin position="255"/>
        <end position="266"/>
    </location>
</feature>
<feature type="region of interest" description="Disordered" evidence="1">
    <location>
        <begin position="331"/>
        <end position="399"/>
    </location>
</feature>
<feature type="region of interest" description="Disordered" evidence="1">
    <location>
        <begin position="221"/>
        <end position="242"/>
    </location>
</feature>
<feature type="compositionally biased region" description="Basic and acidic residues" evidence="1">
    <location>
        <begin position="339"/>
        <end position="359"/>
    </location>
</feature>